<dbReference type="SMART" id="SM00369">
    <property type="entry name" value="LRR_TYP"/>
    <property type="match status" value="2"/>
</dbReference>
<dbReference type="InterPro" id="IPR032675">
    <property type="entry name" value="LRR_dom_sf"/>
</dbReference>
<evidence type="ECO:0000256" key="4">
    <source>
        <dbReference type="ARBA" id="ARBA00022741"/>
    </source>
</evidence>
<dbReference type="InterPro" id="IPR002182">
    <property type="entry name" value="NB-ARC"/>
</dbReference>
<organism evidence="8">
    <name type="scientific">Eucalyptus grandis</name>
    <name type="common">Flooded gum</name>
    <dbReference type="NCBI Taxonomy" id="71139"/>
    <lineage>
        <taxon>Eukaryota</taxon>
        <taxon>Viridiplantae</taxon>
        <taxon>Streptophyta</taxon>
        <taxon>Embryophyta</taxon>
        <taxon>Tracheophyta</taxon>
        <taxon>Spermatophyta</taxon>
        <taxon>Magnoliopsida</taxon>
        <taxon>eudicotyledons</taxon>
        <taxon>Gunneridae</taxon>
        <taxon>Pentapetalae</taxon>
        <taxon>rosids</taxon>
        <taxon>malvids</taxon>
        <taxon>Myrtales</taxon>
        <taxon>Myrtaceae</taxon>
        <taxon>Myrtoideae</taxon>
        <taxon>Eucalypteae</taxon>
        <taxon>Eucalyptus</taxon>
    </lineage>
</organism>
<dbReference type="InterPro" id="IPR058922">
    <property type="entry name" value="WHD_DRP"/>
</dbReference>
<dbReference type="eggNOG" id="KOG4658">
    <property type="taxonomic scope" value="Eukaryota"/>
</dbReference>
<dbReference type="FunFam" id="1.10.10.10:FF:000322">
    <property type="entry name" value="Probable disease resistance protein At1g63360"/>
    <property type="match status" value="1"/>
</dbReference>
<dbReference type="GO" id="GO:0005524">
    <property type="term" value="F:ATP binding"/>
    <property type="evidence" value="ECO:0007669"/>
    <property type="project" value="UniProtKB-KW"/>
</dbReference>
<dbReference type="InterPro" id="IPR027417">
    <property type="entry name" value="P-loop_NTPase"/>
</dbReference>
<dbReference type="InterPro" id="IPR057135">
    <property type="entry name" value="At4g27190-like_LRR"/>
</dbReference>
<dbReference type="InterPro" id="IPR003591">
    <property type="entry name" value="Leu-rich_rpt_typical-subtyp"/>
</dbReference>
<evidence type="ECO:0000256" key="3">
    <source>
        <dbReference type="ARBA" id="ARBA00022737"/>
    </source>
</evidence>
<sequence>MNRGSPMLNQISICANHEKMQNLKRKMEPLEGRGADIKKKMKLESAKSLPQMKPKTMVTKWLKKIKKAKNKFKSINEASGENMPLKEQVERFAREVEELRGKKLPRTLFTQAEPAKRPALLEHKLIGEAIQRNIELIWGCLMENRSSNLGISGMGGVGKTTIVERIHNRLLKNGNFDAVIFCTVSQNFSIHKLQSDIWKELKESDMEEERVMKRAAKLSTDLSKKKNFVLILDDVWEHFEVRDVGIPNRADGCKLVLTTRSSKVCAQMGCKEIEIRPLCEEEAWNLFVEHLGYNGVLEEIEKVAKAIVEKCAGLPLAIITMARSMRGEVRRFVWKDTLEKLNDPKRDHTEMGDRVLPVLRHSYTRLSDPQLQQCFLRCALYPEDASIRKMELIEFFIDEGLIDELHTREKQHNRGLTIISRLQDAFLLEDPNGWMEDSNGWIKMHDLLRDMALDIMSTTSVIEVSKSSQKMPDEERWTSDLERVSLMNRINEIPPDMSPNCPKLLTLLLKDSLLKHIPDSFFKQLQGLKVLNLSGSKITELPSSVSDLVNLRALVLCRCYQLCHIPYLGKLKSLRKLDASGCIKLEAVEGLQMLANLRYLDLFHTGVKKLREGTLRKLVKLQHLKIQGRVNAEEMTELKALELFQCHFDMVDELSLSVKILGEIDYNDFEIKVDQAKSLFYVKMAHYDPKNCIREHSSTVEVRYCSDPIVNAGRNDPNLSVGRQSSSILIPGDVQQLKGSNCGGMKNLMDLSPLLKLELLKIFEWENLQVLCGAADEQEVINGHSYSLSFPCLKKLNIQRCLKLKYLFGHGCEHSFPDLQAIVIQGCEEIEGITAAAAGSPVPAFPSLEEIDVKSCGNMKRVVESEWLLHFPNLKKVKVRGCKKMVEIIGRPPPCMPVDTALLDVSSFQKLELLEIIEGENLQVLCGAVDEQEGCEEIEGITTAAAGSPVPAFPSLEEIDVSCGNMKRVVESEWLLHFPNLKKVKVWGCKKMVEIIGRPPPCMPVDTALLDVSSFQKLELLEIIEGENLQVLCGAVDEQEVINGHSYSLSFPCLKKLNIQRCLKLKYLFGHGCKLFFPDLQAIVIKGCEEIEGITAAAAGSLLPAFPSLETINVESCGNMKGVVESEWLLHFPNLKEIKVQRCKKMVEIIGRPPPCMPVDTALLVRHLQVEHCNIQKLLPLELLPHLRNLQRIHVNDCTGMEEIVSRGSASTPEHIPSSSSPCPFHSLPQLEHLHLENLPDLKRVCESTISCHSITLLRALGCPKLERISLQLKLAHRHGLLPEINLGHEELWDTLEWDGPNQDQLVLKFVKAYSLGKNCNPPSFDGAGLPQRRRILHKNRDLLSFDGAG</sequence>
<dbReference type="InterPro" id="IPR042197">
    <property type="entry name" value="Apaf_helical"/>
</dbReference>
<evidence type="ECO:0000256" key="5">
    <source>
        <dbReference type="ARBA" id="ARBA00022821"/>
    </source>
</evidence>
<gene>
    <name evidence="8" type="ORF">EUGRSUZ_G01856</name>
</gene>
<dbReference type="Gramene" id="KCW64203">
    <property type="protein sequence ID" value="KCW64203"/>
    <property type="gene ID" value="EUGRSUZ_G01856"/>
</dbReference>
<dbReference type="FunFam" id="3.40.50.300:FF:001091">
    <property type="entry name" value="Probable disease resistance protein At1g61300"/>
    <property type="match status" value="1"/>
</dbReference>
<dbReference type="InterPro" id="IPR003593">
    <property type="entry name" value="AAA+_ATPase"/>
</dbReference>
<dbReference type="Gene3D" id="1.10.10.10">
    <property type="entry name" value="Winged helix-like DNA-binding domain superfamily/Winged helix DNA-binding domain"/>
    <property type="match status" value="1"/>
</dbReference>
<dbReference type="GO" id="GO:0043531">
    <property type="term" value="F:ADP binding"/>
    <property type="evidence" value="ECO:0007669"/>
    <property type="project" value="InterPro"/>
</dbReference>
<reference evidence="8" key="1">
    <citation type="submission" date="2013-07" db="EMBL/GenBank/DDBJ databases">
        <title>The genome of Eucalyptus grandis.</title>
        <authorList>
            <person name="Schmutz J."/>
            <person name="Hayes R."/>
            <person name="Myburg A."/>
            <person name="Tuskan G."/>
            <person name="Grattapaglia D."/>
            <person name="Rokhsar D.S."/>
        </authorList>
    </citation>
    <scope>NUCLEOTIDE SEQUENCE</scope>
    <source>
        <tissue evidence="8">Leaf extractions</tissue>
    </source>
</reference>
<dbReference type="SMART" id="SM00382">
    <property type="entry name" value="AAA"/>
    <property type="match status" value="1"/>
</dbReference>
<dbReference type="Pfam" id="PF00931">
    <property type="entry name" value="NB-ARC"/>
    <property type="match status" value="1"/>
</dbReference>
<dbReference type="EMBL" id="KK198759">
    <property type="protein sequence ID" value="KCW64203.1"/>
    <property type="molecule type" value="Genomic_DNA"/>
</dbReference>
<evidence type="ECO:0000313" key="8">
    <source>
        <dbReference type="EMBL" id="KCW64203.1"/>
    </source>
</evidence>
<keyword evidence="4" id="KW-0547">Nucleotide-binding</keyword>
<protein>
    <recommendedName>
        <fullName evidence="7">AAA+ ATPase domain-containing protein</fullName>
    </recommendedName>
</protein>
<dbReference type="InterPro" id="IPR036388">
    <property type="entry name" value="WH-like_DNA-bd_sf"/>
</dbReference>
<keyword evidence="6" id="KW-0067">ATP-binding</keyword>
<evidence type="ECO:0000256" key="2">
    <source>
        <dbReference type="ARBA" id="ARBA00022614"/>
    </source>
</evidence>
<dbReference type="SUPFAM" id="SSF52058">
    <property type="entry name" value="L domain-like"/>
    <property type="match status" value="2"/>
</dbReference>
<dbReference type="InterPro" id="IPR050905">
    <property type="entry name" value="Plant_NBS-LRR"/>
</dbReference>
<evidence type="ECO:0000256" key="6">
    <source>
        <dbReference type="ARBA" id="ARBA00022840"/>
    </source>
</evidence>
<dbReference type="PANTHER" id="PTHR33463">
    <property type="entry name" value="NB-ARC DOMAIN-CONTAINING PROTEIN-RELATED"/>
    <property type="match status" value="1"/>
</dbReference>
<dbReference type="Gene3D" id="3.80.10.10">
    <property type="entry name" value="Ribonuclease Inhibitor"/>
    <property type="match status" value="3"/>
</dbReference>
<evidence type="ECO:0000256" key="1">
    <source>
        <dbReference type="ARBA" id="ARBA00008894"/>
    </source>
</evidence>
<evidence type="ECO:0000259" key="7">
    <source>
        <dbReference type="SMART" id="SM00382"/>
    </source>
</evidence>
<dbReference type="OMA" id="SICANHE"/>
<dbReference type="InterPro" id="IPR055414">
    <property type="entry name" value="LRR_R13L4/SHOC2-like"/>
</dbReference>
<dbReference type="PRINTS" id="PR00364">
    <property type="entry name" value="DISEASERSIST"/>
</dbReference>
<feature type="domain" description="AAA+ ATPase" evidence="7">
    <location>
        <begin position="145"/>
        <end position="279"/>
    </location>
</feature>
<comment type="similarity">
    <text evidence="1">Belongs to the disease resistance NB-LRR family.</text>
</comment>
<dbReference type="Pfam" id="PF23598">
    <property type="entry name" value="LRR_14"/>
    <property type="match status" value="1"/>
</dbReference>
<proteinExistence type="inferred from homology"/>
<dbReference type="SUPFAM" id="SSF52540">
    <property type="entry name" value="P-loop containing nucleoside triphosphate hydrolases"/>
    <property type="match status" value="1"/>
</dbReference>
<keyword evidence="2" id="KW-0433">Leucine-rich repeat</keyword>
<keyword evidence="3" id="KW-0677">Repeat</keyword>
<dbReference type="Gene3D" id="1.10.8.430">
    <property type="entry name" value="Helical domain of apoptotic protease-activating factors"/>
    <property type="match status" value="1"/>
</dbReference>
<dbReference type="Pfam" id="PF23247">
    <property type="entry name" value="LRR_RPS2"/>
    <property type="match status" value="1"/>
</dbReference>
<keyword evidence="5" id="KW-0611">Plant defense</keyword>
<dbReference type="InParanoid" id="A0A059BDJ6"/>
<accession>A0A059BDJ6</accession>
<name>A0A059BDJ6_EUCGR</name>
<dbReference type="STRING" id="71139.A0A059BDJ6"/>
<dbReference type="PANTHER" id="PTHR33463:SF179">
    <property type="entry name" value="NB-ARC DOMAIN-CONTAINING PROTEIN"/>
    <property type="match status" value="1"/>
</dbReference>
<dbReference type="Gene3D" id="3.40.50.300">
    <property type="entry name" value="P-loop containing nucleotide triphosphate hydrolases"/>
    <property type="match status" value="1"/>
</dbReference>
<dbReference type="Pfam" id="PF23559">
    <property type="entry name" value="WHD_DRP"/>
    <property type="match status" value="1"/>
</dbReference>
<dbReference type="GO" id="GO:0006952">
    <property type="term" value="P:defense response"/>
    <property type="evidence" value="ECO:0007669"/>
    <property type="project" value="UniProtKB-KW"/>
</dbReference>